<accession>A0A9N9EK60</accession>
<name>A0A9N9EK60_9GLOM</name>
<reference evidence="1" key="1">
    <citation type="submission" date="2021-06" db="EMBL/GenBank/DDBJ databases">
        <authorList>
            <person name="Kallberg Y."/>
            <person name="Tangrot J."/>
            <person name="Rosling A."/>
        </authorList>
    </citation>
    <scope>NUCLEOTIDE SEQUENCE</scope>
    <source>
        <strain evidence="1">FL130A</strain>
    </source>
</reference>
<comment type="caution">
    <text evidence="1">The sequence shown here is derived from an EMBL/GenBank/DDBJ whole genome shotgun (WGS) entry which is preliminary data.</text>
</comment>
<dbReference type="EMBL" id="CAJVPS010013630">
    <property type="protein sequence ID" value="CAG8678191.1"/>
    <property type="molecule type" value="Genomic_DNA"/>
</dbReference>
<keyword evidence="2" id="KW-1185">Reference proteome</keyword>
<gene>
    <name evidence="1" type="ORF">ALEPTO_LOCUS10781</name>
</gene>
<sequence>MLIGLRSGGLPSATKSKRWIDKVDLAVALRDVLINEGIENNGVEPDKFHKLFTLGVHIYYRKTGHIYASCYLRDLELYIVYEESGAKFLIDKARLYRTRRTSSYAMGCSICEHGRLTRTRRAKE</sequence>
<protein>
    <submittedName>
        <fullName evidence="1">3145_t:CDS:1</fullName>
    </submittedName>
</protein>
<evidence type="ECO:0000313" key="2">
    <source>
        <dbReference type="Proteomes" id="UP000789508"/>
    </source>
</evidence>
<dbReference type="Proteomes" id="UP000789508">
    <property type="component" value="Unassembled WGS sequence"/>
</dbReference>
<dbReference type="AlphaFoldDB" id="A0A9N9EK60"/>
<dbReference type="OrthoDB" id="2323301at2759"/>
<organism evidence="1 2">
    <name type="scientific">Ambispora leptoticha</name>
    <dbReference type="NCBI Taxonomy" id="144679"/>
    <lineage>
        <taxon>Eukaryota</taxon>
        <taxon>Fungi</taxon>
        <taxon>Fungi incertae sedis</taxon>
        <taxon>Mucoromycota</taxon>
        <taxon>Glomeromycotina</taxon>
        <taxon>Glomeromycetes</taxon>
        <taxon>Archaeosporales</taxon>
        <taxon>Ambisporaceae</taxon>
        <taxon>Ambispora</taxon>
    </lineage>
</organism>
<evidence type="ECO:0000313" key="1">
    <source>
        <dbReference type="EMBL" id="CAG8678191.1"/>
    </source>
</evidence>
<proteinExistence type="predicted"/>